<proteinExistence type="predicted"/>
<sequence length="762" mass="85630">MKKYFILIGLIALCSLASFAQDHTINFAIKNAKLSTQNLPENELALPIKMVFPKIFKGKTIELRYKDNRVIYKGTFGTDIKTIGESTNYNVVINKNRDIVAVVDPGTKNINEDASSFTVNLGNNRANKFEIKISNTNSQDINQVAKNKEEHKPGYLLHDAIYINENLKPGQPNNTIAKILKYYDIDKTNISDNKYLNEQLKDVFQVDGSVQGADESGVDGLISTIGGANVTTIADGFAKFIVKRTKQELTIEFFSRFQEKLDESEDLQSVFPQTYRSLSAIGEEIYMFEAYIQTLRQAFEKDLKTLPANLPHIIDNHATFFNERPELKAGLLTSFYIAESFQEKQHPGVIIENYKHELWDDTKNPNYKAAFQTLILLSTSLKANNDSDNYWTTKPTLEELYKNDSLFKIYLGLLQQNAKKGDITFYSSNNPIKVSDLIDKSFSQVSNISKYRTLVKDISLKTQVLDAKIRHSKEITNDSLSFENYYSIVNSSIDLMKTIVKIESLPHFPSDLDIQEKSKEYLDVAQTASDIVVDVSRRNYASAIVNTTYLFDTIFKDQANEDTRKALFKYGSFMATIAQADSSDEVEKAIEAFALPAGSSRIKRQTAFNVSLNAYCGLFTGIENIKGVDDGEWNSYGVTAPIGFSISKGHSVLFFNTPKKGWSSSLFFSVVDLGAIAAFRFTDDKAERVPDIELKDIVSPGVFYSLGIPKSPISINAGWQVGPLLRKVNLDENTFGKSYSRFSLSIVVDIPILNLYTKSSKN</sequence>
<accession>A0A2K9PNF8</accession>
<name>A0A2K9PNF8_9FLAO</name>
<evidence type="ECO:0000313" key="3">
    <source>
        <dbReference type="Proteomes" id="UP000235826"/>
    </source>
</evidence>
<dbReference type="Proteomes" id="UP000235826">
    <property type="component" value="Chromosome"/>
</dbReference>
<organism evidence="2 3">
    <name type="scientific">Flavivirga eckloniae</name>
    <dbReference type="NCBI Taxonomy" id="1803846"/>
    <lineage>
        <taxon>Bacteria</taxon>
        <taxon>Pseudomonadati</taxon>
        <taxon>Bacteroidota</taxon>
        <taxon>Flavobacteriia</taxon>
        <taxon>Flavobacteriales</taxon>
        <taxon>Flavobacteriaceae</taxon>
        <taxon>Flavivirga</taxon>
    </lineage>
</organism>
<reference evidence="2 3" key="1">
    <citation type="submission" date="2018-01" db="EMBL/GenBank/DDBJ databases">
        <title>Complete genome sequence of Flavivirga eckloniae ECD14 isolated from seaweed Ecklonia cava.</title>
        <authorList>
            <person name="Lee J.H."/>
            <person name="Baik K.S."/>
            <person name="Seong C.N."/>
        </authorList>
    </citation>
    <scope>NUCLEOTIDE SEQUENCE [LARGE SCALE GENOMIC DNA]</scope>
    <source>
        <strain evidence="2 3">ECD14</strain>
    </source>
</reference>
<dbReference type="OrthoDB" id="1488584at2"/>
<feature type="chain" id="PRO_5014733340" evidence="1">
    <location>
        <begin position="21"/>
        <end position="762"/>
    </location>
</feature>
<keyword evidence="1" id="KW-0732">Signal</keyword>
<gene>
    <name evidence="2" type="ORF">C1H87_07700</name>
</gene>
<keyword evidence="3" id="KW-1185">Reference proteome</keyword>
<dbReference type="AlphaFoldDB" id="A0A2K9PNF8"/>
<dbReference type="KEGG" id="fek:C1H87_07700"/>
<dbReference type="EMBL" id="CP025791">
    <property type="protein sequence ID" value="AUP78601.1"/>
    <property type="molecule type" value="Genomic_DNA"/>
</dbReference>
<feature type="signal peptide" evidence="1">
    <location>
        <begin position="1"/>
        <end position="20"/>
    </location>
</feature>
<evidence type="ECO:0000256" key="1">
    <source>
        <dbReference type="SAM" id="SignalP"/>
    </source>
</evidence>
<dbReference type="RefSeq" id="WP_102755256.1">
    <property type="nucleotide sequence ID" value="NZ_CP025791.1"/>
</dbReference>
<evidence type="ECO:0000313" key="2">
    <source>
        <dbReference type="EMBL" id="AUP78601.1"/>
    </source>
</evidence>
<protein>
    <submittedName>
        <fullName evidence="2">Uncharacterized protein</fullName>
    </submittedName>
</protein>